<gene>
    <name evidence="1" type="ORF">GCM10017581_029840</name>
</gene>
<protein>
    <submittedName>
        <fullName evidence="1">Uncharacterized protein</fullName>
    </submittedName>
</protein>
<proteinExistence type="predicted"/>
<accession>A0A9W6NLL8</accession>
<name>A0A9W6NLL8_9ACTN</name>
<organism evidence="1 2">
    <name type="scientific">Dactylosporangium matsuzakiense</name>
    <dbReference type="NCBI Taxonomy" id="53360"/>
    <lineage>
        <taxon>Bacteria</taxon>
        <taxon>Bacillati</taxon>
        <taxon>Actinomycetota</taxon>
        <taxon>Actinomycetes</taxon>
        <taxon>Micromonosporales</taxon>
        <taxon>Micromonosporaceae</taxon>
        <taxon>Dactylosporangium</taxon>
    </lineage>
</organism>
<dbReference type="Proteomes" id="UP001143480">
    <property type="component" value="Unassembled WGS sequence"/>
</dbReference>
<sequence>MDEFEARRVVDALRQRGVPAHLEMAKAGLSQFGVRVQLFDGRLAVWDTDGTAGLEAQVMRDGILVGFVPMIEGSEHFTEAQVVDAIARTDYDRPIARQRATAPPAAPPLPQEGGFFRRFRNGFR</sequence>
<dbReference type="RefSeq" id="WP_261963456.1">
    <property type="nucleotide sequence ID" value="NZ_BAAAXA010000003.1"/>
</dbReference>
<dbReference type="EMBL" id="BSFP01000014">
    <property type="protein sequence ID" value="GLL01243.1"/>
    <property type="molecule type" value="Genomic_DNA"/>
</dbReference>
<dbReference type="AlphaFoldDB" id="A0A9W6NLL8"/>
<reference evidence="1" key="2">
    <citation type="submission" date="2023-01" db="EMBL/GenBank/DDBJ databases">
        <authorList>
            <person name="Sun Q."/>
            <person name="Evtushenko L."/>
        </authorList>
    </citation>
    <scope>NUCLEOTIDE SEQUENCE</scope>
    <source>
        <strain evidence="1">VKM Ac-1321</strain>
    </source>
</reference>
<reference evidence="1" key="1">
    <citation type="journal article" date="2014" name="Int. J. Syst. Evol. Microbiol.">
        <title>Complete genome sequence of Corynebacterium casei LMG S-19264T (=DSM 44701T), isolated from a smear-ripened cheese.</title>
        <authorList>
            <consortium name="US DOE Joint Genome Institute (JGI-PGF)"/>
            <person name="Walter F."/>
            <person name="Albersmeier A."/>
            <person name="Kalinowski J."/>
            <person name="Ruckert C."/>
        </authorList>
    </citation>
    <scope>NUCLEOTIDE SEQUENCE</scope>
    <source>
        <strain evidence="1">VKM Ac-1321</strain>
    </source>
</reference>
<comment type="caution">
    <text evidence="1">The sequence shown here is derived from an EMBL/GenBank/DDBJ whole genome shotgun (WGS) entry which is preliminary data.</text>
</comment>
<evidence type="ECO:0000313" key="1">
    <source>
        <dbReference type="EMBL" id="GLL01243.1"/>
    </source>
</evidence>
<keyword evidence="2" id="KW-1185">Reference proteome</keyword>
<evidence type="ECO:0000313" key="2">
    <source>
        <dbReference type="Proteomes" id="UP001143480"/>
    </source>
</evidence>